<feature type="compositionally biased region" description="Basic and acidic residues" evidence="5">
    <location>
        <begin position="641"/>
        <end position="655"/>
    </location>
</feature>
<evidence type="ECO:0000256" key="3">
    <source>
        <dbReference type="ARBA" id="ARBA00022737"/>
    </source>
</evidence>
<evidence type="ECO:0000256" key="2">
    <source>
        <dbReference type="ARBA" id="ARBA00022614"/>
    </source>
</evidence>
<evidence type="ECO:0000259" key="7">
    <source>
        <dbReference type="PROSITE" id="PS50085"/>
    </source>
</evidence>
<feature type="compositionally biased region" description="Basic residues" evidence="5">
    <location>
        <begin position="285"/>
        <end position="297"/>
    </location>
</feature>
<dbReference type="PROSITE" id="PS50085">
    <property type="entry name" value="RAPGAP"/>
    <property type="match status" value="1"/>
</dbReference>
<evidence type="ECO:0000256" key="5">
    <source>
        <dbReference type="SAM" id="MobiDB-lite"/>
    </source>
</evidence>
<gene>
    <name evidence="8" type="ORF">ACA1_114900</name>
</gene>
<dbReference type="SUPFAM" id="SSF111347">
    <property type="entry name" value="Rap/Ran-GAP"/>
    <property type="match status" value="1"/>
</dbReference>
<dbReference type="PRINTS" id="PR00019">
    <property type="entry name" value="LEURICHRPT"/>
</dbReference>
<dbReference type="OrthoDB" id="7451790at2759"/>
<feature type="compositionally biased region" description="Low complexity" evidence="5">
    <location>
        <begin position="1014"/>
        <end position="1028"/>
    </location>
</feature>
<dbReference type="InterPro" id="IPR032675">
    <property type="entry name" value="LRR_dom_sf"/>
</dbReference>
<dbReference type="InterPro" id="IPR003591">
    <property type="entry name" value="Leu-rich_rpt_typical-subtyp"/>
</dbReference>
<accession>L8H4L9</accession>
<dbReference type="Gene3D" id="3.40.50.11210">
    <property type="entry name" value="Rap/Ran-GAP"/>
    <property type="match status" value="1"/>
</dbReference>
<feature type="region of interest" description="Disordered" evidence="5">
    <location>
        <begin position="970"/>
        <end position="1049"/>
    </location>
</feature>
<dbReference type="SMART" id="SM00369">
    <property type="entry name" value="LRR_TYP"/>
    <property type="match status" value="6"/>
</dbReference>
<keyword evidence="9" id="KW-1185">Reference proteome</keyword>
<keyword evidence="3" id="KW-0677">Repeat</keyword>
<dbReference type="GO" id="GO:0005096">
    <property type="term" value="F:GTPase activator activity"/>
    <property type="evidence" value="ECO:0007669"/>
    <property type="project" value="UniProtKB-KW"/>
</dbReference>
<reference evidence="8 9" key="1">
    <citation type="journal article" date="2013" name="Genome Biol.">
        <title>Genome of Acanthamoeba castellanii highlights extensive lateral gene transfer and early evolution of tyrosine kinase signaling.</title>
        <authorList>
            <person name="Clarke M."/>
            <person name="Lohan A.J."/>
            <person name="Liu B."/>
            <person name="Lagkouvardos I."/>
            <person name="Roy S."/>
            <person name="Zafar N."/>
            <person name="Bertelli C."/>
            <person name="Schilde C."/>
            <person name="Kianianmomeni A."/>
            <person name="Burglin T.R."/>
            <person name="Frech C."/>
            <person name="Turcotte B."/>
            <person name="Kopec K.O."/>
            <person name="Synnott J.M."/>
            <person name="Choo C."/>
            <person name="Paponov I."/>
            <person name="Finkler A."/>
            <person name="Soon Heng Tan C."/>
            <person name="Hutchins A.P."/>
            <person name="Weinmeier T."/>
            <person name="Rattei T."/>
            <person name="Chu J.S."/>
            <person name="Gimenez G."/>
            <person name="Irimia M."/>
            <person name="Rigden D.J."/>
            <person name="Fitzpatrick D.A."/>
            <person name="Lorenzo-Morales J."/>
            <person name="Bateman A."/>
            <person name="Chiu C.H."/>
            <person name="Tang P."/>
            <person name="Hegemann P."/>
            <person name="Fromm H."/>
            <person name="Raoult D."/>
            <person name="Greub G."/>
            <person name="Miranda-Saavedra D."/>
            <person name="Chen N."/>
            <person name="Nash P."/>
            <person name="Ginger M.L."/>
            <person name="Horn M."/>
            <person name="Schaap P."/>
            <person name="Caler L."/>
            <person name="Loftus B."/>
        </authorList>
    </citation>
    <scope>NUCLEOTIDE SEQUENCE [LARGE SCALE GENOMIC DNA]</scope>
    <source>
        <strain evidence="8 9">Neff</strain>
    </source>
</reference>
<dbReference type="PANTHER" id="PTHR15711:SF22">
    <property type="entry name" value="RAP-GAP DOMAIN-CONTAINING PROTEIN"/>
    <property type="match status" value="1"/>
</dbReference>
<dbReference type="VEuPathDB" id="AmoebaDB:ACA1_114900"/>
<feature type="region of interest" description="Disordered" evidence="5">
    <location>
        <begin position="641"/>
        <end position="660"/>
    </location>
</feature>
<protein>
    <submittedName>
        <fullName evidence="8">Leucine rich repeat domain containing protein</fullName>
    </submittedName>
</protein>
<dbReference type="InterPro" id="IPR035974">
    <property type="entry name" value="Rap/Ran-GAP_sf"/>
</dbReference>
<keyword evidence="2" id="KW-0433">Leucine-rich repeat</keyword>
<evidence type="ECO:0000256" key="1">
    <source>
        <dbReference type="ARBA" id="ARBA00022468"/>
    </source>
</evidence>
<dbReference type="Pfam" id="PF00017">
    <property type="entry name" value="SH2"/>
    <property type="match status" value="1"/>
</dbReference>
<dbReference type="Pfam" id="PF02145">
    <property type="entry name" value="Rap_GAP"/>
    <property type="match status" value="1"/>
</dbReference>
<sequence>MEDQLAPDALAVWSDACRAAGLPACSARCGLVAVCDALMNRAGGGKEDLGRAAVVLWDLTSGSGEVTREHYAIFLKYFGSITRCLEKLRDVMTSGVDWFHGNRAREESEALLAAGGHEKQFLLRYSSNVGAFTVDYIKGGKICHFNNIRNDPDAGIEVMVGRPPAQHTYKYSNLNTFVTKNQHIFGEPCVNHESAFHRLQLRLASDDGFSSLADLLPLQLSRPATSTHQQPILMFEVVTAKSENDTFRAIISPKGKTPRDLAVPRSHSDQERTQRQREKSDKQAKKEHKKAKHKKDKKEKGAEADVSLRIKQSLNLAGKTSRPSLDLRSMHIGPDLPSAVCELRNLVSLDLSHNNLTELPDALGTLEKLETLDVTDNKLTHLNPAIFSGGMRRLTSFICADNLLTTIPDTLFEGVGRYALAHLDFSCNQLTSVPKSVSKLKYKLQFLDLSLNSIEKLPQAITKLTYLEEFYIKGNKLRQLPRRMSSMISLMVLDVADNQLHEVPDELFLHTKAMPGFVLITSGNALDTKVVDARMVMVQKAKPQNQSVQDLFDVYNFGLKYDRGGEGSQTAAAALSSSGRVPALLLASPKGAQPDLKSPNSKGDGPKPECVLARLAAESVHISYLPSLWRATPGYRLEHAIDTDAPLEPDRQRDDADVDAGDESCHSILYEHSTIFDYRRFFHLRTVHTNIIGNEKRLGPVCVSIQKELKDMEPEDPSNEAHCKTPGTYRVLIRTVQGDRVAELPTALVKQRKKERYARSNDLLQAVKKHLDASHKLKFSIDQLYVIRDAASHEAFAELEDKLKVNSFKFGVLYAKENQDEIAMYNNQEASEGFDNFVSVLGDRIQLEGWTKYSAGLNTNRSGQSVYTVFQGLEVMFHVSTLLPFRQRTDELGQQWERKQHIGNDVVVIVYYEGTSQLDPAIFESQFNHVFAIVQPIPGSDPVSYRLHMAYKDGVSTLTDQEAQKQLFSLPRGKRKSRDGRVAAAAAGEYHSLSPGRDDAAQGYMAPDASGDYSPPMASSPSASSSSSEYMTPDVAARVARELDKAQRQ</sequence>
<dbReference type="SUPFAM" id="SSF52058">
    <property type="entry name" value="L domain-like"/>
    <property type="match status" value="1"/>
</dbReference>
<dbReference type="InterPro" id="IPR000980">
    <property type="entry name" value="SH2"/>
</dbReference>
<dbReference type="RefSeq" id="XP_004342210.1">
    <property type="nucleotide sequence ID" value="XM_004342161.1"/>
</dbReference>
<dbReference type="InterPro" id="IPR000331">
    <property type="entry name" value="Rap/Ran_GAP_dom"/>
</dbReference>
<dbReference type="InterPro" id="IPR001611">
    <property type="entry name" value="Leu-rich_rpt"/>
</dbReference>
<dbReference type="EMBL" id="KB007926">
    <property type="protein sequence ID" value="ELR20100.1"/>
    <property type="molecule type" value="Genomic_DNA"/>
</dbReference>
<dbReference type="KEGG" id="acan:ACA1_114900"/>
<dbReference type="PANTHER" id="PTHR15711">
    <property type="entry name" value="RAP GTPASE-ACTIVATING PROTEIN"/>
    <property type="match status" value="1"/>
</dbReference>
<keyword evidence="1" id="KW-0343">GTPase activation</keyword>
<feature type="region of interest" description="Disordered" evidence="5">
    <location>
        <begin position="588"/>
        <end position="608"/>
    </location>
</feature>
<feature type="region of interest" description="Disordered" evidence="5">
    <location>
        <begin position="248"/>
        <end position="305"/>
    </location>
</feature>
<dbReference type="PROSITE" id="PS50001">
    <property type="entry name" value="SH2"/>
    <property type="match status" value="1"/>
</dbReference>
<keyword evidence="4" id="KW-0727">SH2 domain</keyword>
<dbReference type="GO" id="GO:0051056">
    <property type="term" value="P:regulation of small GTPase mediated signal transduction"/>
    <property type="evidence" value="ECO:0007669"/>
    <property type="project" value="InterPro"/>
</dbReference>
<dbReference type="AlphaFoldDB" id="L8H4L9"/>
<name>L8H4L9_ACACF</name>
<feature type="domain" description="Rap-GAP" evidence="7">
    <location>
        <begin position="796"/>
        <end position="1049"/>
    </location>
</feature>
<organism evidence="8 9">
    <name type="scientific">Acanthamoeba castellanii (strain ATCC 30010 / Neff)</name>
    <dbReference type="NCBI Taxonomy" id="1257118"/>
    <lineage>
        <taxon>Eukaryota</taxon>
        <taxon>Amoebozoa</taxon>
        <taxon>Discosea</taxon>
        <taxon>Longamoebia</taxon>
        <taxon>Centramoebida</taxon>
        <taxon>Acanthamoebidae</taxon>
        <taxon>Acanthamoeba</taxon>
    </lineage>
</organism>
<proteinExistence type="predicted"/>
<evidence type="ECO:0000313" key="9">
    <source>
        <dbReference type="Proteomes" id="UP000011083"/>
    </source>
</evidence>
<dbReference type="GeneID" id="14920944"/>
<dbReference type="GO" id="GO:0005737">
    <property type="term" value="C:cytoplasm"/>
    <property type="evidence" value="ECO:0007669"/>
    <property type="project" value="TreeGrafter"/>
</dbReference>
<evidence type="ECO:0000256" key="4">
    <source>
        <dbReference type="PROSITE-ProRule" id="PRU00191"/>
    </source>
</evidence>
<feature type="domain" description="SH2" evidence="6">
    <location>
        <begin position="98"/>
        <end position="237"/>
    </location>
</feature>
<evidence type="ECO:0000313" key="8">
    <source>
        <dbReference type="EMBL" id="ELR20100.1"/>
    </source>
</evidence>
<dbReference type="Gene3D" id="3.80.10.10">
    <property type="entry name" value="Ribonuclease Inhibitor"/>
    <property type="match status" value="2"/>
</dbReference>
<dbReference type="SUPFAM" id="SSF55550">
    <property type="entry name" value="SH2 domain"/>
    <property type="match status" value="1"/>
</dbReference>
<evidence type="ECO:0000259" key="6">
    <source>
        <dbReference type="PROSITE" id="PS50001"/>
    </source>
</evidence>
<dbReference type="InterPro" id="IPR036860">
    <property type="entry name" value="SH2_dom_sf"/>
</dbReference>
<dbReference type="InterPro" id="IPR050989">
    <property type="entry name" value="Rap1_Ran_GAP"/>
</dbReference>
<dbReference type="Proteomes" id="UP000011083">
    <property type="component" value="Unassembled WGS sequence"/>
</dbReference>
<dbReference type="PROSITE" id="PS51450">
    <property type="entry name" value="LRR"/>
    <property type="match status" value="3"/>
</dbReference>
<dbReference type="Gene3D" id="3.30.505.10">
    <property type="entry name" value="SH2 domain"/>
    <property type="match status" value="1"/>
</dbReference>
<feature type="compositionally biased region" description="Basic and acidic residues" evidence="5">
    <location>
        <begin position="1039"/>
        <end position="1049"/>
    </location>
</feature>
<feature type="compositionally biased region" description="Basic and acidic residues" evidence="5">
    <location>
        <begin position="266"/>
        <end position="284"/>
    </location>
</feature>
<dbReference type="Pfam" id="PF13855">
    <property type="entry name" value="LRR_8"/>
    <property type="match status" value="2"/>
</dbReference>